<keyword evidence="2 5" id="KW-0067">ATP-binding</keyword>
<dbReference type="SMART" id="SM00382">
    <property type="entry name" value="AAA"/>
    <property type="match status" value="1"/>
</dbReference>
<feature type="domain" description="ABC transporter" evidence="4">
    <location>
        <begin position="3"/>
        <end position="262"/>
    </location>
</feature>
<dbReference type="Pfam" id="PF00005">
    <property type="entry name" value="ABC_tran"/>
    <property type="match status" value="1"/>
</dbReference>
<dbReference type="InterPro" id="IPR003593">
    <property type="entry name" value="AAA+_ATPase"/>
</dbReference>
<dbReference type="OrthoDB" id="9802264at2"/>
<evidence type="ECO:0000259" key="4">
    <source>
        <dbReference type="PROSITE" id="PS50893"/>
    </source>
</evidence>
<dbReference type="Gene3D" id="3.40.50.300">
    <property type="entry name" value="P-loop containing nucleotide triphosphate hydrolases"/>
    <property type="match status" value="1"/>
</dbReference>
<dbReference type="PROSITE" id="PS00211">
    <property type="entry name" value="ABC_TRANSPORTER_1"/>
    <property type="match status" value="1"/>
</dbReference>
<dbReference type="InterPro" id="IPR003439">
    <property type="entry name" value="ABC_transporter-like_ATP-bd"/>
</dbReference>
<feature type="compositionally biased region" description="Low complexity" evidence="3">
    <location>
        <begin position="134"/>
        <end position="151"/>
    </location>
</feature>
<dbReference type="GO" id="GO:0005524">
    <property type="term" value="F:ATP binding"/>
    <property type="evidence" value="ECO:0007669"/>
    <property type="project" value="UniProtKB-KW"/>
</dbReference>
<reference evidence="6" key="1">
    <citation type="submission" date="2016-10" db="EMBL/GenBank/DDBJ databases">
        <authorList>
            <person name="Varghese N."/>
            <person name="Submissions S."/>
        </authorList>
    </citation>
    <scope>NUCLEOTIDE SEQUENCE [LARGE SCALE GENOMIC DNA]</scope>
    <source>
        <strain evidence="6">XBD2006</strain>
    </source>
</reference>
<dbReference type="EMBL" id="FMUR01000012">
    <property type="protein sequence ID" value="SCY30082.1"/>
    <property type="molecule type" value="Genomic_DNA"/>
</dbReference>
<dbReference type="GO" id="GO:0016887">
    <property type="term" value="F:ATP hydrolysis activity"/>
    <property type="evidence" value="ECO:0007669"/>
    <property type="project" value="InterPro"/>
</dbReference>
<evidence type="ECO:0000313" key="5">
    <source>
        <dbReference type="EMBL" id="SCY30082.1"/>
    </source>
</evidence>
<evidence type="ECO:0000313" key="6">
    <source>
        <dbReference type="Proteomes" id="UP000183047"/>
    </source>
</evidence>
<dbReference type="AlphaFoldDB" id="A0A1G5ESX4"/>
<dbReference type="InterPro" id="IPR015854">
    <property type="entry name" value="ABC_transpr_LolD-like"/>
</dbReference>
<dbReference type="Proteomes" id="UP000183047">
    <property type="component" value="Unassembled WGS sequence"/>
</dbReference>
<dbReference type="RefSeq" id="WP_074462642.1">
    <property type="nucleotide sequence ID" value="NZ_FMUR01000012.1"/>
</dbReference>
<dbReference type="GO" id="GO:0022857">
    <property type="term" value="F:transmembrane transporter activity"/>
    <property type="evidence" value="ECO:0007669"/>
    <property type="project" value="TreeGrafter"/>
</dbReference>
<gene>
    <name evidence="5" type="ORF">SAMN02910451_02071</name>
</gene>
<organism evidence="5 6">
    <name type="scientific">Butyrivibrio hungatei</name>
    <dbReference type="NCBI Taxonomy" id="185008"/>
    <lineage>
        <taxon>Bacteria</taxon>
        <taxon>Bacillati</taxon>
        <taxon>Bacillota</taxon>
        <taxon>Clostridia</taxon>
        <taxon>Lachnospirales</taxon>
        <taxon>Lachnospiraceae</taxon>
        <taxon>Butyrivibrio</taxon>
    </lineage>
</organism>
<accession>A0A1G5ESX4</accession>
<feature type="region of interest" description="Disordered" evidence="3">
    <location>
        <begin position="120"/>
        <end position="166"/>
    </location>
</feature>
<dbReference type="GO" id="GO:0005886">
    <property type="term" value="C:plasma membrane"/>
    <property type="evidence" value="ECO:0007669"/>
    <property type="project" value="TreeGrafter"/>
</dbReference>
<dbReference type="SUPFAM" id="SSF52540">
    <property type="entry name" value="P-loop containing nucleoside triphosphate hydrolases"/>
    <property type="match status" value="1"/>
</dbReference>
<keyword evidence="6" id="KW-1185">Reference proteome</keyword>
<dbReference type="InterPro" id="IPR027417">
    <property type="entry name" value="P-loop_NTPase"/>
</dbReference>
<name>A0A1G5ESX4_9FIRM</name>
<sequence length="263" mass="28547">MDIRLDAIIKKYKRDKREFTVLDNISVTLPQGKFTVISGDSGVGKSTLLNIVAGLSKPTEGKVYYGEKEITALGDEELAKLRTGFMGVMTQNCELIPYLTLIENLKLAYDISAKGGKNKNLIGDGTGDSDDTSDNIGNGENISNGNNTGKGNKTGKESPEGEEPTSFSAELLDALGLSQLRNEYPSSLSSGEIKRAAIARTLITKPDLIIMDEPTANLDRKNVRAVLQLLKRFSTQGSTVIISSHEQEAIAEADFKYELEHTT</sequence>
<dbReference type="InterPro" id="IPR017871">
    <property type="entry name" value="ABC_transporter-like_CS"/>
</dbReference>
<evidence type="ECO:0000256" key="3">
    <source>
        <dbReference type="SAM" id="MobiDB-lite"/>
    </source>
</evidence>
<evidence type="ECO:0000256" key="2">
    <source>
        <dbReference type="ARBA" id="ARBA00022840"/>
    </source>
</evidence>
<dbReference type="PANTHER" id="PTHR24220">
    <property type="entry name" value="IMPORT ATP-BINDING PROTEIN"/>
    <property type="match status" value="1"/>
</dbReference>
<dbReference type="PANTHER" id="PTHR24220:SF662">
    <property type="entry name" value="ABC TRANSPORTER ATP-BINDING PROTEIN"/>
    <property type="match status" value="1"/>
</dbReference>
<proteinExistence type="predicted"/>
<evidence type="ECO:0000256" key="1">
    <source>
        <dbReference type="ARBA" id="ARBA00022741"/>
    </source>
</evidence>
<keyword evidence="1" id="KW-0547">Nucleotide-binding</keyword>
<protein>
    <submittedName>
        <fullName evidence="5">Putative ABC transport system ATP-binding protein</fullName>
    </submittedName>
</protein>
<dbReference type="PROSITE" id="PS50893">
    <property type="entry name" value="ABC_TRANSPORTER_2"/>
    <property type="match status" value="1"/>
</dbReference>